<accession>A0A919S4T8</accession>
<dbReference type="EMBL" id="BOPZ01000045">
    <property type="protein sequence ID" value="GIM30608.1"/>
    <property type="molecule type" value="Genomic_DNA"/>
</dbReference>
<sequence length="65" mass="7807">MLRYSDYKKPRCLFELFRLIKSGYTNKEELAQMFDIDKKIIYNYIEELNLIKSSNSPTPKAEVIR</sequence>
<gene>
    <name evidence="1" type="ORF">CPJCM30710_32740</name>
</gene>
<evidence type="ECO:0008006" key="3">
    <source>
        <dbReference type="Google" id="ProtNLM"/>
    </source>
</evidence>
<evidence type="ECO:0000313" key="2">
    <source>
        <dbReference type="Proteomes" id="UP000679179"/>
    </source>
</evidence>
<keyword evidence="2" id="KW-1185">Reference proteome</keyword>
<reference evidence="1" key="1">
    <citation type="submission" date="2021-03" db="EMBL/GenBank/DDBJ databases">
        <title>Taxonomic study of Clostridium polyendosporum from meadow-gley soil under rice.</title>
        <authorList>
            <person name="Kobayashi H."/>
            <person name="Tanizawa Y."/>
            <person name="Yagura M."/>
        </authorList>
    </citation>
    <scope>NUCLEOTIDE SEQUENCE</scope>
    <source>
        <strain evidence="1">JCM 30710</strain>
    </source>
</reference>
<organism evidence="1 2">
    <name type="scientific">Clostridium polyendosporum</name>
    <dbReference type="NCBI Taxonomy" id="69208"/>
    <lineage>
        <taxon>Bacteria</taxon>
        <taxon>Bacillati</taxon>
        <taxon>Bacillota</taxon>
        <taxon>Clostridia</taxon>
        <taxon>Eubacteriales</taxon>
        <taxon>Clostridiaceae</taxon>
        <taxon>Clostridium</taxon>
    </lineage>
</organism>
<evidence type="ECO:0000313" key="1">
    <source>
        <dbReference type="EMBL" id="GIM30608.1"/>
    </source>
</evidence>
<name>A0A919S4T8_9CLOT</name>
<proteinExistence type="predicted"/>
<dbReference type="AlphaFoldDB" id="A0A919S4T8"/>
<dbReference type="Proteomes" id="UP000679179">
    <property type="component" value="Unassembled WGS sequence"/>
</dbReference>
<protein>
    <recommendedName>
        <fullName evidence="3">HTH domain-containing protein</fullName>
    </recommendedName>
</protein>
<comment type="caution">
    <text evidence="1">The sequence shown here is derived from an EMBL/GenBank/DDBJ whole genome shotgun (WGS) entry which is preliminary data.</text>
</comment>
<dbReference type="RefSeq" id="WP_212905274.1">
    <property type="nucleotide sequence ID" value="NZ_BOPZ01000045.1"/>
</dbReference>